<dbReference type="Proteomes" id="UP000092460">
    <property type="component" value="Unassembled WGS sequence"/>
</dbReference>
<evidence type="ECO:0000313" key="2">
    <source>
        <dbReference type="Proteomes" id="UP000092460"/>
    </source>
</evidence>
<proteinExistence type="predicted"/>
<dbReference type="EnsemblMetazoa" id="GPPI036012-RA">
    <property type="protein sequence ID" value="GPPI036012-PA"/>
    <property type="gene ID" value="GPPI036012"/>
</dbReference>
<accession>A0A1B0BP02</accession>
<keyword evidence="2" id="KW-1185">Reference proteome</keyword>
<reference evidence="2" key="1">
    <citation type="submission" date="2015-01" db="EMBL/GenBank/DDBJ databases">
        <authorList>
            <person name="Aksoy S."/>
            <person name="Warren W."/>
            <person name="Wilson R.K."/>
        </authorList>
    </citation>
    <scope>NUCLEOTIDE SEQUENCE [LARGE SCALE GENOMIC DNA]</scope>
    <source>
        <strain evidence="2">IAEA</strain>
    </source>
</reference>
<dbReference type="EMBL" id="JXJN01017703">
    <property type="status" value="NOT_ANNOTATED_CDS"/>
    <property type="molecule type" value="Genomic_DNA"/>
</dbReference>
<sequence length="79" mass="9361">MDFRQKLENIVASQCATQQLFLAAYKKEKKPVSRRFEHQTPHHICPSPRTNSNSFAHQLVLETDLLFERYCGDWCEYDN</sequence>
<evidence type="ECO:0000313" key="1">
    <source>
        <dbReference type="EnsemblMetazoa" id="GPPI036012-PA"/>
    </source>
</evidence>
<organism evidence="1 2">
    <name type="scientific">Glossina palpalis gambiensis</name>
    <dbReference type="NCBI Taxonomy" id="67801"/>
    <lineage>
        <taxon>Eukaryota</taxon>
        <taxon>Metazoa</taxon>
        <taxon>Ecdysozoa</taxon>
        <taxon>Arthropoda</taxon>
        <taxon>Hexapoda</taxon>
        <taxon>Insecta</taxon>
        <taxon>Pterygota</taxon>
        <taxon>Neoptera</taxon>
        <taxon>Endopterygota</taxon>
        <taxon>Diptera</taxon>
        <taxon>Brachycera</taxon>
        <taxon>Muscomorpha</taxon>
        <taxon>Hippoboscoidea</taxon>
        <taxon>Glossinidae</taxon>
        <taxon>Glossina</taxon>
    </lineage>
</organism>
<dbReference type="VEuPathDB" id="VectorBase:GPPI036012"/>
<protein>
    <submittedName>
        <fullName evidence="1">Uncharacterized protein</fullName>
    </submittedName>
</protein>
<name>A0A1B0BP02_9MUSC</name>
<reference evidence="1" key="2">
    <citation type="submission" date="2020-05" db="UniProtKB">
        <authorList>
            <consortium name="EnsemblMetazoa"/>
        </authorList>
    </citation>
    <scope>IDENTIFICATION</scope>
    <source>
        <strain evidence="1">IAEA</strain>
    </source>
</reference>
<dbReference type="AlphaFoldDB" id="A0A1B0BP02"/>